<evidence type="ECO:0000256" key="10">
    <source>
        <dbReference type="ARBA" id="ARBA00023299"/>
    </source>
</evidence>
<evidence type="ECO:0000256" key="7">
    <source>
        <dbReference type="ARBA" id="ARBA00022723"/>
    </source>
</evidence>
<dbReference type="GO" id="GO:0036424">
    <property type="term" value="F:L-phosphoserine phosphatase activity"/>
    <property type="evidence" value="ECO:0007669"/>
    <property type="project" value="InterPro"/>
</dbReference>
<comment type="cofactor">
    <cofactor evidence="1">
        <name>Mg(2+)</name>
        <dbReference type="ChEBI" id="CHEBI:18420"/>
    </cofactor>
</comment>
<comment type="caution">
    <text evidence="13">The sequence shown here is derived from an EMBL/GenBank/DDBJ whole genome shotgun (WGS) entry which is preliminary data.</text>
</comment>
<gene>
    <name evidence="13" type="primary">PSPH</name>
    <name evidence="13" type="ORF">Tcan_07973</name>
</gene>
<evidence type="ECO:0000256" key="6">
    <source>
        <dbReference type="ARBA" id="ARBA00022605"/>
    </source>
</evidence>
<evidence type="ECO:0000256" key="3">
    <source>
        <dbReference type="ARBA" id="ARBA00009184"/>
    </source>
</evidence>
<dbReference type="PANTHER" id="PTHR43344">
    <property type="entry name" value="PHOSPHOSERINE PHOSPHATASE"/>
    <property type="match status" value="1"/>
</dbReference>
<reference evidence="13 14" key="1">
    <citation type="submission" date="2014-11" db="EMBL/GenBank/DDBJ databases">
        <title>Genetic blueprint of the zoonotic pathogen Toxocara canis.</title>
        <authorList>
            <person name="Zhu X.-Q."/>
            <person name="Korhonen P.K."/>
            <person name="Cai H."/>
            <person name="Young N.D."/>
            <person name="Nejsum P."/>
            <person name="von Samson-Himmelstjerna G."/>
            <person name="Boag P.R."/>
            <person name="Tan P."/>
            <person name="Li Q."/>
            <person name="Min J."/>
            <person name="Yang Y."/>
            <person name="Wang X."/>
            <person name="Fang X."/>
            <person name="Hall R.S."/>
            <person name="Hofmann A."/>
            <person name="Sternberg P.W."/>
            <person name="Jex A.R."/>
            <person name="Gasser R.B."/>
        </authorList>
    </citation>
    <scope>NUCLEOTIDE SEQUENCE [LARGE SCALE GENOMIC DNA]</scope>
    <source>
        <strain evidence="13">PN_DK_2014</strain>
    </source>
</reference>
<dbReference type="EC" id="3.1.3.3" evidence="4"/>
<dbReference type="EMBL" id="JPKZ01001952">
    <property type="protein sequence ID" value="KHN79009.1"/>
    <property type="molecule type" value="Genomic_DNA"/>
</dbReference>
<comment type="pathway">
    <text evidence="2">Amino-acid biosynthesis; L-serine biosynthesis; L-serine from 3-phospho-D-glycerate: step 3/3.</text>
</comment>
<dbReference type="SFLD" id="SFLDS00003">
    <property type="entry name" value="Haloacid_Dehalogenase"/>
    <property type="match status" value="1"/>
</dbReference>
<keyword evidence="10" id="KW-0718">Serine biosynthesis</keyword>
<accession>A0A0B2VC14</accession>
<feature type="active site" description="Nucleophile" evidence="12">
    <location>
        <position position="127"/>
    </location>
</feature>
<dbReference type="SFLD" id="SFLDG01136">
    <property type="entry name" value="C1.6:_Phosphoserine_Phosphatas"/>
    <property type="match status" value="1"/>
</dbReference>
<dbReference type="OrthoDB" id="27226at2759"/>
<proteinExistence type="inferred from homology"/>
<dbReference type="GO" id="GO:0000287">
    <property type="term" value="F:magnesium ion binding"/>
    <property type="evidence" value="ECO:0007669"/>
    <property type="project" value="TreeGrafter"/>
</dbReference>
<keyword evidence="7" id="KW-0479">Metal-binding</keyword>
<dbReference type="AlphaFoldDB" id="A0A0B2VC14"/>
<organism evidence="13 14">
    <name type="scientific">Toxocara canis</name>
    <name type="common">Canine roundworm</name>
    <dbReference type="NCBI Taxonomy" id="6265"/>
    <lineage>
        <taxon>Eukaryota</taxon>
        <taxon>Metazoa</taxon>
        <taxon>Ecdysozoa</taxon>
        <taxon>Nematoda</taxon>
        <taxon>Chromadorea</taxon>
        <taxon>Rhabditida</taxon>
        <taxon>Spirurina</taxon>
        <taxon>Ascaridomorpha</taxon>
        <taxon>Ascaridoidea</taxon>
        <taxon>Toxocaridae</taxon>
        <taxon>Toxocara</taxon>
    </lineage>
</organism>
<name>A0A0B2VC14_TOXCA</name>
<evidence type="ECO:0000256" key="12">
    <source>
        <dbReference type="PIRSR" id="PIRSR604469-1"/>
    </source>
</evidence>
<dbReference type="GO" id="GO:0005737">
    <property type="term" value="C:cytoplasm"/>
    <property type="evidence" value="ECO:0007669"/>
    <property type="project" value="TreeGrafter"/>
</dbReference>
<dbReference type="Gene3D" id="1.10.150.210">
    <property type="entry name" value="Phosphoserine phosphatase, domain 2"/>
    <property type="match status" value="2"/>
</dbReference>
<evidence type="ECO:0000256" key="9">
    <source>
        <dbReference type="ARBA" id="ARBA00022842"/>
    </source>
</evidence>
<dbReference type="Proteomes" id="UP000031036">
    <property type="component" value="Unassembled WGS sequence"/>
</dbReference>
<dbReference type="UniPathway" id="UPA00135">
    <property type="reaction ID" value="UER00198"/>
</dbReference>
<protein>
    <recommendedName>
        <fullName evidence="5">Phosphoserine phosphatase</fullName>
        <ecNumber evidence="4">3.1.3.3</ecNumber>
    </recommendedName>
    <alternativeName>
        <fullName evidence="11">O-phosphoserine phosphohydrolase</fullName>
    </alternativeName>
</protein>
<evidence type="ECO:0000256" key="1">
    <source>
        <dbReference type="ARBA" id="ARBA00001946"/>
    </source>
</evidence>
<keyword evidence="14" id="KW-1185">Reference proteome</keyword>
<dbReference type="GO" id="GO:0006564">
    <property type="term" value="P:L-serine biosynthetic process"/>
    <property type="evidence" value="ECO:0007669"/>
    <property type="project" value="UniProtKB-KW"/>
</dbReference>
<dbReference type="Gene3D" id="3.40.50.1000">
    <property type="entry name" value="HAD superfamily/HAD-like"/>
    <property type="match status" value="2"/>
</dbReference>
<evidence type="ECO:0000256" key="2">
    <source>
        <dbReference type="ARBA" id="ARBA00005135"/>
    </source>
</evidence>
<dbReference type="Pfam" id="PF00702">
    <property type="entry name" value="Hydrolase"/>
    <property type="match status" value="2"/>
</dbReference>
<dbReference type="CDD" id="cd04309">
    <property type="entry name" value="HAD_PSP_eu"/>
    <property type="match status" value="2"/>
</dbReference>
<sequence>MFKVAHNVYAVDCSQVMAGQFDRVSLDPIRLFFVIRNDTARISLRTLAFNKYVQRLRLLCVPTLLVRSTDSNTHTTQGRAMRPELLKVAQLPSSAARTAYNSVTKNDLEREIAAKRIWRNADAVCFDVDSTVCQDEAVDELADFLGVGDEVTKCTQRAMNGSMSFREALTQRLNIMRPSFQQLEAYAITHPPLLTPGIRELVAELHRRHIDVYLVSGGFRRLILPVARLLNIPKENVFANEILFDNMGNYAGFDKSELTSDSGSKMVGKAGVCGLLKRRMGYENLVMVGDGATDMEASPPADIFIGFAGNQDEAVDELADFLGVGDEVTKCTQRAMNGSMSFREALTQRLNIMRPSFQQLEAYAITHPPLLTPGIRELVAELHRRHIDVYLVSGGFRRLILPVARLLNIPKENVFANEILFDNMGNYAGFDKSELTSDSGSKMVGKAGVCGLLKRRMGYENLVMVGDGATDMEASPPADIFIGFAGNQCRESVKRGAPWLVYDFDTLRGQLL</sequence>
<keyword evidence="9" id="KW-0460">Magnesium</keyword>
<dbReference type="PANTHER" id="PTHR43344:SF2">
    <property type="entry name" value="PHOSPHOSERINE PHOSPHATASE"/>
    <property type="match status" value="1"/>
</dbReference>
<evidence type="ECO:0000256" key="8">
    <source>
        <dbReference type="ARBA" id="ARBA00022801"/>
    </source>
</evidence>
<evidence type="ECO:0000256" key="5">
    <source>
        <dbReference type="ARBA" id="ARBA00015196"/>
    </source>
</evidence>
<dbReference type="InterPro" id="IPR004469">
    <property type="entry name" value="PSP"/>
</dbReference>
<evidence type="ECO:0000313" key="14">
    <source>
        <dbReference type="Proteomes" id="UP000031036"/>
    </source>
</evidence>
<dbReference type="SUPFAM" id="SSF56784">
    <property type="entry name" value="HAD-like"/>
    <property type="match status" value="2"/>
</dbReference>
<evidence type="ECO:0000256" key="11">
    <source>
        <dbReference type="ARBA" id="ARBA00031693"/>
    </source>
</evidence>
<evidence type="ECO:0000256" key="4">
    <source>
        <dbReference type="ARBA" id="ARBA00012640"/>
    </source>
</evidence>
<dbReference type="InterPro" id="IPR050582">
    <property type="entry name" value="HAD-like_SerB"/>
</dbReference>
<dbReference type="STRING" id="6265.A0A0B2VC14"/>
<keyword evidence="6" id="KW-0028">Amino-acid biosynthesis</keyword>
<evidence type="ECO:0000313" key="13">
    <source>
        <dbReference type="EMBL" id="KHN79009.1"/>
    </source>
</evidence>
<dbReference type="NCBIfam" id="TIGR01488">
    <property type="entry name" value="HAD-SF-IB"/>
    <property type="match status" value="2"/>
</dbReference>
<dbReference type="NCBIfam" id="TIGR00338">
    <property type="entry name" value="serB"/>
    <property type="match status" value="1"/>
</dbReference>
<dbReference type="InterPro" id="IPR023214">
    <property type="entry name" value="HAD_sf"/>
</dbReference>
<dbReference type="InterPro" id="IPR036412">
    <property type="entry name" value="HAD-like_sf"/>
</dbReference>
<comment type="similarity">
    <text evidence="3">Belongs to the HAD-like hydrolase superfamily. SerB family.</text>
</comment>
<keyword evidence="8" id="KW-0378">Hydrolase</keyword>
<feature type="active site" description="Proton donor" evidence="12">
    <location>
        <position position="129"/>
    </location>
</feature>